<dbReference type="EMBL" id="WHNW01000002">
    <property type="protein sequence ID" value="MPV85627.1"/>
    <property type="molecule type" value="Genomic_DNA"/>
</dbReference>
<dbReference type="RefSeq" id="WP_152809060.1">
    <property type="nucleotide sequence ID" value="NZ_WHNW01000002.1"/>
</dbReference>
<keyword evidence="2" id="KW-0813">Transport</keyword>
<protein>
    <submittedName>
        <fullName evidence="6">ABC transporter substrate-binding protein</fullName>
    </submittedName>
</protein>
<evidence type="ECO:0000313" key="6">
    <source>
        <dbReference type="EMBL" id="MPV85627.1"/>
    </source>
</evidence>
<dbReference type="Gene3D" id="3.40.190.10">
    <property type="entry name" value="Periplasmic binding protein-like II"/>
    <property type="match status" value="1"/>
</dbReference>
<sequence length="516" mass="57606">MKLTTKMKTLTLAIAMSFSLQAADLTIAYDSDPVSMDPMEQLSGATLQMSHLLFDPLVRTNSQLEYVPRLAERWEKVSPTVTRFYLRQGVKFHSGNDMTADDVIWSFNRYRESGDFKAVFEPYAEMVKVDDHTVELIAKAPYPLVLANATYLFVMDSKFYTGQSEDGKAKDAIEKNTGSFASTNVSGTGVFKLKSRQQGVELVLEKNPDYWGESGNVENVKWVPIKENATRLAALLSGGVDLISPVAPTDLDRVEQSDNHHLLTLPSDRIITVQLNQKVVPEFKDVRVRQAVIHAINNEGIVDKIMRGFATPAGQNSPVGYAGHDPSLTPRFDLDKAKALMKEAGYEDGFTVTMISPNDRYVNDEKIAQAIAAMLARINIKVELTTMPKAQYWPEFDKCENGIQLIGWSSDTGDSANYSEYLTMTRDAETGRGQYNCGHYSNPEMDALVNAANQETDAEKRAALLKQVSKIEYDDAAFVPLHWQNLSWGLANKVTNLKDYVNLKEFPLLGDLIIEE</sequence>
<dbReference type="AlphaFoldDB" id="A0A6N7EWX4"/>
<name>A0A6N7EWX4_9GAMM</name>
<dbReference type="PANTHER" id="PTHR30290">
    <property type="entry name" value="PERIPLASMIC BINDING COMPONENT OF ABC TRANSPORTER"/>
    <property type="match status" value="1"/>
</dbReference>
<dbReference type="PANTHER" id="PTHR30290:SF9">
    <property type="entry name" value="OLIGOPEPTIDE-BINDING PROTEIN APPA"/>
    <property type="match status" value="1"/>
</dbReference>
<proteinExistence type="inferred from homology"/>
<dbReference type="GO" id="GO:1904680">
    <property type="term" value="F:peptide transmembrane transporter activity"/>
    <property type="evidence" value="ECO:0007669"/>
    <property type="project" value="TreeGrafter"/>
</dbReference>
<evidence type="ECO:0000259" key="5">
    <source>
        <dbReference type="Pfam" id="PF00496"/>
    </source>
</evidence>
<feature type="domain" description="Solute-binding protein family 5" evidence="5">
    <location>
        <begin position="65"/>
        <end position="423"/>
    </location>
</feature>
<feature type="chain" id="PRO_5026898780" evidence="4">
    <location>
        <begin position="23"/>
        <end position="516"/>
    </location>
</feature>
<dbReference type="InterPro" id="IPR000914">
    <property type="entry name" value="SBP_5_dom"/>
</dbReference>
<evidence type="ECO:0000256" key="4">
    <source>
        <dbReference type="SAM" id="SignalP"/>
    </source>
</evidence>
<dbReference type="Gene3D" id="3.10.105.10">
    <property type="entry name" value="Dipeptide-binding Protein, Domain 3"/>
    <property type="match status" value="1"/>
</dbReference>
<dbReference type="SUPFAM" id="SSF53850">
    <property type="entry name" value="Periplasmic binding protein-like II"/>
    <property type="match status" value="1"/>
</dbReference>
<dbReference type="Gene3D" id="3.90.76.10">
    <property type="entry name" value="Dipeptide-binding Protein, Domain 1"/>
    <property type="match status" value="1"/>
</dbReference>
<evidence type="ECO:0000256" key="2">
    <source>
        <dbReference type="ARBA" id="ARBA00022448"/>
    </source>
</evidence>
<dbReference type="GO" id="GO:0015833">
    <property type="term" value="P:peptide transport"/>
    <property type="evidence" value="ECO:0007669"/>
    <property type="project" value="TreeGrafter"/>
</dbReference>
<keyword evidence="7" id="KW-1185">Reference proteome</keyword>
<dbReference type="InParanoid" id="A0A6N7EWX4"/>
<gene>
    <name evidence="6" type="ORF">GCU85_02605</name>
</gene>
<organism evidence="6 7">
    <name type="scientific">Ostreibacterium oceani</name>
    <dbReference type="NCBI Taxonomy" id="2654998"/>
    <lineage>
        <taxon>Bacteria</taxon>
        <taxon>Pseudomonadati</taxon>
        <taxon>Pseudomonadota</taxon>
        <taxon>Gammaproteobacteria</taxon>
        <taxon>Cardiobacteriales</taxon>
        <taxon>Ostreibacteriaceae</taxon>
        <taxon>Ostreibacterium</taxon>
    </lineage>
</organism>
<dbReference type="GO" id="GO:0043190">
    <property type="term" value="C:ATP-binding cassette (ABC) transporter complex"/>
    <property type="evidence" value="ECO:0007669"/>
    <property type="project" value="InterPro"/>
</dbReference>
<reference evidence="6 7" key="1">
    <citation type="submission" date="2019-10" db="EMBL/GenBank/DDBJ databases">
        <title>Cardiobacteriales fam. a chemoheterotrophic member of the order Cardiobacteriales, and proposal of Cardiobacteriales fam. nov.</title>
        <authorList>
            <person name="Wang C."/>
        </authorList>
    </citation>
    <scope>NUCLEOTIDE SEQUENCE [LARGE SCALE GENOMIC DNA]</scope>
    <source>
        <strain evidence="6 7">ML27</strain>
    </source>
</reference>
<comment type="similarity">
    <text evidence="1">Belongs to the bacterial solute-binding protein 5 family.</text>
</comment>
<feature type="signal peptide" evidence="4">
    <location>
        <begin position="1"/>
        <end position="22"/>
    </location>
</feature>
<dbReference type="InterPro" id="IPR030678">
    <property type="entry name" value="Peptide/Ni-bd"/>
</dbReference>
<dbReference type="GO" id="GO:0030288">
    <property type="term" value="C:outer membrane-bounded periplasmic space"/>
    <property type="evidence" value="ECO:0007669"/>
    <property type="project" value="UniProtKB-ARBA"/>
</dbReference>
<comment type="caution">
    <text evidence="6">The sequence shown here is derived from an EMBL/GenBank/DDBJ whole genome shotgun (WGS) entry which is preliminary data.</text>
</comment>
<evidence type="ECO:0000256" key="1">
    <source>
        <dbReference type="ARBA" id="ARBA00005695"/>
    </source>
</evidence>
<dbReference type="PIRSF" id="PIRSF002741">
    <property type="entry name" value="MppA"/>
    <property type="match status" value="1"/>
</dbReference>
<keyword evidence="3 4" id="KW-0732">Signal</keyword>
<evidence type="ECO:0000256" key="3">
    <source>
        <dbReference type="ARBA" id="ARBA00022729"/>
    </source>
</evidence>
<dbReference type="InterPro" id="IPR039424">
    <property type="entry name" value="SBP_5"/>
</dbReference>
<dbReference type="CDD" id="cd08498">
    <property type="entry name" value="PBP2_NikA_DppA_OppA_like_2"/>
    <property type="match status" value="1"/>
</dbReference>
<accession>A0A6N7EWX4</accession>
<evidence type="ECO:0000313" key="7">
    <source>
        <dbReference type="Proteomes" id="UP000471298"/>
    </source>
</evidence>
<dbReference type="Proteomes" id="UP000471298">
    <property type="component" value="Unassembled WGS sequence"/>
</dbReference>
<dbReference type="Pfam" id="PF00496">
    <property type="entry name" value="SBP_bac_5"/>
    <property type="match status" value="1"/>
</dbReference>